<reference evidence="2 3" key="1">
    <citation type="submission" date="2020-08" db="EMBL/GenBank/DDBJ databases">
        <title>Genomic Encyclopedia of Type Strains, Phase IV (KMG-IV): sequencing the most valuable type-strain genomes for metagenomic binning, comparative biology and taxonomic classification.</title>
        <authorList>
            <person name="Goeker M."/>
        </authorList>
    </citation>
    <scope>NUCLEOTIDE SEQUENCE [LARGE SCALE GENOMIC DNA]</scope>
    <source>
        <strain evidence="2 3">DSM 12252</strain>
    </source>
</reference>
<dbReference type="AlphaFoldDB" id="A0A7W7YDD5"/>
<evidence type="ECO:0000313" key="3">
    <source>
        <dbReference type="Proteomes" id="UP000590740"/>
    </source>
</evidence>
<protein>
    <submittedName>
        <fullName evidence="2">Uncharacterized protein</fullName>
    </submittedName>
</protein>
<keyword evidence="1" id="KW-0732">Signal</keyword>
<name>A0A7W7YDD5_9BACT</name>
<feature type="chain" id="PRO_5030702980" evidence="1">
    <location>
        <begin position="30"/>
        <end position="154"/>
    </location>
</feature>
<dbReference type="EMBL" id="JACHIG010000008">
    <property type="protein sequence ID" value="MBB5034029.1"/>
    <property type="molecule type" value="Genomic_DNA"/>
</dbReference>
<dbReference type="RefSeq" id="WP_184341435.1">
    <property type="nucleotide sequence ID" value="NZ_JACHIG010000008.1"/>
</dbReference>
<sequence>MRSPAAPSPLVFLALCTLMLLAPAVWLHAGEAEDAEKAASALAYDQENEGYNIRAEVWTRTLEPKLGKATRLQLYKGNEYCFCIAAPKNSGVHITGAVLDLEGKPAGEILPVLDGWGFVLFYKPKKTGMYMVAIHQTEEGKHKVVPISMVTGYK</sequence>
<evidence type="ECO:0000256" key="1">
    <source>
        <dbReference type="SAM" id="SignalP"/>
    </source>
</evidence>
<comment type="caution">
    <text evidence="2">The sequence shown here is derived from an EMBL/GenBank/DDBJ whole genome shotgun (WGS) entry which is preliminary data.</text>
</comment>
<dbReference type="Proteomes" id="UP000590740">
    <property type="component" value="Unassembled WGS sequence"/>
</dbReference>
<keyword evidence="3" id="KW-1185">Reference proteome</keyword>
<evidence type="ECO:0000313" key="2">
    <source>
        <dbReference type="EMBL" id="MBB5034029.1"/>
    </source>
</evidence>
<gene>
    <name evidence="2" type="ORF">HNQ65_003620</name>
</gene>
<organism evidence="2 3">
    <name type="scientific">Prosthecobacter vanneervenii</name>
    <dbReference type="NCBI Taxonomy" id="48466"/>
    <lineage>
        <taxon>Bacteria</taxon>
        <taxon>Pseudomonadati</taxon>
        <taxon>Verrucomicrobiota</taxon>
        <taxon>Verrucomicrobiia</taxon>
        <taxon>Verrucomicrobiales</taxon>
        <taxon>Verrucomicrobiaceae</taxon>
        <taxon>Prosthecobacter</taxon>
    </lineage>
</organism>
<proteinExistence type="predicted"/>
<accession>A0A7W7YDD5</accession>
<feature type="signal peptide" evidence="1">
    <location>
        <begin position="1"/>
        <end position="29"/>
    </location>
</feature>